<dbReference type="PROSITE" id="PS50004">
    <property type="entry name" value="C2"/>
    <property type="match status" value="1"/>
</dbReference>
<dbReference type="CDD" id="cd04051">
    <property type="entry name" value="C2_SRC2_like"/>
    <property type="match status" value="1"/>
</dbReference>
<dbReference type="SMART" id="SM00239">
    <property type="entry name" value="C2"/>
    <property type="match status" value="1"/>
</dbReference>
<evidence type="ECO:0000256" key="1">
    <source>
        <dbReference type="SAM" id="MobiDB-lite"/>
    </source>
</evidence>
<feature type="compositionally biased region" description="Basic residues" evidence="1">
    <location>
        <begin position="80"/>
        <end position="94"/>
    </location>
</feature>
<dbReference type="InterPro" id="IPR000008">
    <property type="entry name" value="C2_dom"/>
</dbReference>
<evidence type="ECO:0000313" key="3">
    <source>
        <dbReference type="EMBL" id="OWM88238.1"/>
    </source>
</evidence>
<dbReference type="InterPro" id="IPR035892">
    <property type="entry name" value="C2_domain_sf"/>
</dbReference>
<dbReference type="SUPFAM" id="SSF49562">
    <property type="entry name" value="C2 domain (Calcium/lipid-binding domain, CaLB)"/>
    <property type="match status" value="1"/>
</dbReference>
<dbReference type="AlphaFoldDB" id="A0A218XTV6"/>
<dbReference type="Proteomes" id="UP000197138">
    <property type="component" value="Unassembled WGS sequence"/>
</dbReference>
<protein>
    <recommendedName>
        <fullName evidence="2">C2 domain-containing protein</fullName>
    </recommendedName>
</protein>
<feature type="region of interest" description="Disordered" evidence="1">
    <location>
        <begin position="1"/>
        <end position="42"/>
    </location>
</feature>
<dbReference type="GO" id="GO:0006952">
    <property type="term" value="P:defense response"/>
    <property type="evidence" value="ECO:0007669"/>
    <property type="project" value="InterPro"/>
</dbReference>
<dbReference type="PANTHER" id="PTHR32246:SF17">
    <property type="entry name" value="BON1-ASSOCIATED PROTEIN 2"/>
    <property type="match status" value="1"/>
</dbReference>
<accession>A0A218XTV6</accession>
<gene>
    <name evidence="3" type="ORF">CDL15_Pgr003650</name>
</gene>
<dbReference type="Pfam" id="PF00168">
    <property type="entry name" value="C2"/>
    <property type="match status" value="1"/>
</dbReference>
<name>A0A218XTV6_PUNGR</name>
<sequence>MSGWGRQSTTLTPPPRLSIHAEDDGDLGQRPQPQIDRGPLNRYPQRTLATSVEGLGSLVDLGFGPPIGDPNPSTDVVSTHRGHWQPRWKGRGPRSIRGMMNNRKSDDGFEMASMSNRVLELTVISGEDLRIKGKPIRNNAYAIIKTNNVPNATTKVDQEGGSYPYWDEKLLVDLPLRTFFITVEVRRRTSSGVGQLIGAASIPVSDFIGGYTPENYLHFLSYRLRDAVGERNGIVNVSVRVKSPAPYGCSTASATQPEMGIQSVDPGDGRAGGTVVTGMPWQMKIDIDQLKPGSKSMSGA</sequence>
<dbReference type="Gene3D" id="2.60.40.150">
    <property type="entry name" value="C2 domain"/>
    <property type="match status" value="1"/>
</dbReference>
<feature type="region of interest" description="Disordered" evidence="1">
    <location>
        <begin position="63"/>
        <end position="99"/>
    </location>
</feature>
<feature type="domain" description="C2" evidence="2">
    <location>
        <begin position="103"/>
        <end position="218"/>
    </location>
</feature>
<organism evidence="3 4">
    <name type="scientific">Punica granatum</name>
    <name type="common">Pomegranate</name>
    <dbReference type="NCBI Taxonomy" id="22663"/>
    <lineage>
        <taxon>Eukaryota</taxon>
        <taxon>Viridiplantae</taxon>
        <taxon>Streptophyta</taxon>
        <taxon>Embryophyta</taxon>
        <taxon>Tracheophyta</taxon>
        <taxon>Spermatophyta</taxon>
        <taxon>Magnoliopsida</taxon>
        <taxon>eudicotyledons</taxon>
        <taxon>Gunneridae</taxon>
        <taxon>Pentapetalae</taxon>
        <taxon>rosids</taxon>
        <taxon>malvids</taxon>
        <taxon>Myrtales</taxon>
        <taxon>Lythraceae</taxon>
        <taxon>Punica</taxon>
    </lineage>
</organism>
<reference evidence="4" key="1">
    <citation type="journal article" date="2017" name="Plant J.">
        <title>The pomegranate (Punica granatum L.) genome and the genomics of punicalagin biosynthesis.</title>
        <authorList>
            <person name="Qin G."/>
            <person name="Xu C."/>
            <person name="Ming R."/>
            <person name="Tang H."/>
            <person name="Guyot R."/>
            <person name="Kramer E.M."/>
            <person name="Hu Y."/>
            <person name="Yi X."/>
            <person name="Qi Y."/>
            <person name="Xu X."/>
            <person name="Gao Z."/>
            <person name="Pan H."/>
            <person name="Jian J."/>
            <person name="Tian Y."/>
            <person name="Yue Z."/>
            <person name="Xu Y."/>
        </authorList>
    </citation>
    <scope>NUCLEOTIDE SEQUENCE [LARGE SCALE GENOMIC DNA]</scope>
    <source>
        <strain evidence="4">cv. Dabenzi</strain>
    </source>
</reference>
<feature type="compositionally biased region" description="Polar residues" evidence="1">
    <location>
        <begin position="1"/>
        <end position="11"/>
    </location>
</feature>
<dbReference type="PANTHER" id="PTHR32246">
    <property type="entry name" value="INGRESSION PROTEIN FIC1"/>
    <property type="match status" value="1"/>
</dbReference>
<evidence type="ECO:0000313" key="4">
    <source>
        <dbReference type="Proteomes" id="UP000197138"/>
    </source>
</evidence>
<dbReference type="InterPro" id="IPR044750">
    <property type="entry name" value="C2_SRC2/BAP"/>
</dbReference>
<comment type="caution">
    <text evidence="3">The sequence shown here is derived from an EMBL/GenBank/DDBJ whole genome shotgun (WGS) entry which is preliminary data.</text>
</comment>
<proteinExistence type="predicted"/>
<dbReference type="EMBL" id="MTKT01000797">
    <property type="protein sequence ID" value="OWM88238.1"/>
    <property type="molecule type" value="Genomic_DNA"/>
</dbReference>
<evidence type="ECO:0000259" key="2">
    <source>
        <dbReference type="PROSITE" id="PS50004"/>
    </source>
</evidence>